<dbReference type="CDD" id="cd00090">
    <property type="entry name" value="HTH_ARSR"/>
    <property type="match status" value="1"/>
</dbReference>
<dbReference type="EMBL" id="JACIIZ010000016">
    <property type="protein sequence ID" value="MBB6254231.1"/>
    <property type="molecule type" value="Genomic_DNA"/>
</dbReference>
<comment type="caution">
    <text evidence="2">The sequence shown here is derived from an EMBL/GenBank/DDBJ whole genome shotgun (WGS) entry which is preliminary data.</text>
</comment>
<sequence>MTDDDAVFRALADGSRRLLLDRLRARDGQTLGQLCLGLDMSRQAVAKHLAVLEEANLVAWQRQGREKLHFINPVPIHQIARRWITQFDLPRLDALAALKDRLEGPENDEQGKDNAP</sequence>
<dbReference type="PROSITE" id="PS50987">
    <property type="entry name" value="HTH_ARSR_2"/>
    <property type="match status" value="1"/>
</dbReference>
<name>A0A7X0B3A8_9PROT</name>
<dbReference type="GO" id="GO:0003677">
    <property type="term" value="F:DNA binding"/>
    <property type="evidence" value="ECO:0007669"/>
    <property type="project" value="UniProtKB-KW"/>
</dbReference>
<accession>A0A7X0B3A8</accession>
<evidence type="ECO:0000313" key="3">
    <source>
        <dbReference type="Proteomes" id="UP000539175"/>
    </source>
</evidence>
<dbReference type="Gene3D" id="1.10.10.10">
    <property type="entry name" value="Winged helix-like DNA-binding domain superfamily/Winged helix DNA-binding domain"/>
    <property type="match status" value="1"/>
</dbReference>
<dbReference type="InterPro" id="IPR011991">
    <property type="entry name" value="ArsR-like_HTH"/>
</dbReference>
<reference evidence="2 3" key="1">
    <citation type="submission" date="2020-08" db="EMBL/GenBank/DDBJ databases">
        <title>Genomic Encyclopedia of Type Strains, Phase IV (KMG-IV): sequencing the most valuable type-strain genomes for metagenomic binning, comparative biology and taxonomic classification.</title>
        <authorList>
            <person name="Goeker M."/>
        </authorList>
    </citation>
    <scope>NUCLEOTIDE SEQUENCE [LARGE SCALE GENOMIC DNA]</scope>
    <source>
        <strain evidence="2 3">DSM 22198</strain>
    </source>
</reference>
<gene>
    <name evidence="2" type="ORF">FHS74_004817</name>
</gene>
<dbReference type="InterPro" id="IPR036388">
    <property type="entry name" value="WH-like_DNA-bd_sf"/>
</dbReference>
<proteinExistence type="predicted"/>
<dbReference type="InterPro" id="IPR001845">
    <property type="entry name" value="HTH_ArsR_DNA-bd_dom"/>
</dbReference>
<keyword evidence="2" id="KW-0238">DNA-binding</keyword>
<dbReference type="Pfam" id="PF12840">
    <property type="entry name" value="HTH_20"/>
    <property type="match status" value="1"/>
</dbReference>
<keyword evidence="3" id="KW-1185">Reference proteome</keyword>
<dbReference type="AlphaFoldDB" id="A0A7X0B3A8"/>
<evidence type="ECO:0000259" key="1">
    <source>
        <dbReference type="PROSITE" id="PS50987"/>
    </source>
</evidence>
<dbReference type="RefSeq" id="WP_184806388.1">
    <property type="nucleotide sequence ID" value="NZ_JACIIZ010000016.1"/>
</dbReference>
<dbReference type="SMART" id="SM00418">
    <property type="entry name" value="HTH_ARSR"/>
    <property type="match status" value="1"/>
</dbReference>
<dbReference type="PANTHER" id="PTHR38600">
    <property type="entry name" value="TRANSCRIPTIONAL REGULATORY PROTEIN"/>
    <property type="match status" value="1"/>
</dbReference>
<protein>
    <submittedName>
        <fullName evidence="2">DNA-binding transcriptional ArsR family regulator</fullName>
    </submittedName>
</protein>
<dbReference type="SUPFAM" id="SSF46785">
    <property type="entry name" value="Winged helix' DNA-binding domain"/>
    <property type="match status" value="1"/>
</dbReference>
<dbReference type="GO" id="GO:0003700">
    <property type="term" value="F:DNA-binding transcription factor activity"/>
    <property type="evidence" value="ECO:0007669"/>
    <property type="project" value="InterPro"/>
</dbReference>
<dbReference type="InterPro" id="IPR036390">
    <property type="entry name" value="WH_DNA-bd_sf"/>
</dbReference>
<dbReference type="PRINTS" id="PR00778">
    <property type="entry name" value="HTHARSR"/>
</dbReference>
<feature type="domain" description="HTH arsR-type" evidence="1">
    <location>
        <begin position="1"/>
        <end position="91"/>
    </location>
</feature>
<evidence type="ECO:0000313" key="2">
    <source>
        <dbReference type="EMBL" id="MBB6254231.1"/>
    </source>
</evidence>
<dbReference type="Proteomes" id="UP000539175">
    <property type="component" value="Unassembled WGS sequence"/>
</dbReference>
<organism evidence="2 3">
    <name type="scientific">Nitrospirillum iridis</name>
    <dbReference type="NCBI Taxonomy" id="765888"/>
    <lineage>
        <taxon>Bacteria</taxon>
        <taxon>Pseudomonadati</taxon>
        <taxon>Pseudomonadota</taxon>
        <taxon>Alphaproteobacteria</taxon>
        <taxon>Rhodospirillales</taxon>
        <taxon>Azospirillaceae</taxon>
        <taxon>Nitrospirillum</taxon>
    </lineage>
</organism>
<dbReference type="PANTHER" id="PTHR38600:SF1">
    <property type="entry name" value="TRANSCRIPTIONAL REGULATORY PROTEIN"/>
    <property type="match status" value="1"/>
</dbReference>